<dbReference type="GO" id="GO:0016020">
    <property type="term" value="C:membrane"/>
    <property type="evidence" value="ECO:0007669"/>
    <property type="project" value="TreeGrafter"/>
</dbReference>
<dbReference type="PANTHER" id="PTHR43490:SF98">
    <property type="entry name" value="OS02G0640600 PROTEIN"/>
    <property type="match status" value="1"/>
</dbReference>
<comment type="similarity">
    <text evidence="1">Belongs to the short-chain dehydrogenases/reductases (SDR) family.</text>
</comment>
<dbReference type="Gene3D" id="3.40.50.720">
    <property type="entry name" value="NAD(P)-binding Rossmann-like Domain"/>
    <property type="match status" value="1"/>
</dbReference>
<keyword evidence="3" id="KW-0560">Oxidoreductase</keyword>
<evidence type="ECO:0000256" key="3">
    <source>
        <dbReference type="ARBA" id="ARBA00023002"/>
    </source>
</evidence>
<evidence type="ECO:0000313" key="5">
    <source>
        <dbReference type="Proteomes" id="UP001237642"/>
    </source>
</evidence>
<dbReference type="SUPFAM" id="SSF51735">
    <property type="entry name" value="NAD(P)-binding Rossmann-fold domains"/>
    <property type="match status" value="1"/>
</dbReference>
<dbReference type="InterPro" id="IPR036291">
    <property type="entry name" value="NAD(P)-bd_dom_sf"/>
</dbReference>
<comment type="caution">
    <text evidence="4">The sequence shown here is derived from an EMBL/GenBank/DDBJ whole genome shotgun (WGS) entry which is preliminary data.</text>
</comment>
<proteinExistence type="inferred from homology"/>
<evidence type="ECO:0000313" key="4">
    <source>
        <dbReference type="EMBL" id="KAK1380965.1"/>
    </source>
</evidence>
<gene>
    <name evidence="4" type="ORF">POM88_027709</name>
</gene>
<evidence type="ECO:0000256" key="1">
    <source>
        <dbReference type="ARBA" id="ARBA00006484"/>
    </source>
</evidence>
<dbReference type="PANTHER" id="PTHR43490">
    <property type="entry name" value="(+)-NEOMENTHOL DEHYDROGENASE"/>
    <property type="match status" value="1"/>
</dbReference>
<reference evidence="4" key="1">
    <citation type="submission" date="2023-02" db="EMBL/GenBank/DDBJ databases">
        <title>Genome of toxic invasive species Heracleum sosnowskyi carries increased number of genes despite the absence of recent whole-genome duplications.</title>
        <authorList>
            <person name="Schelkunov M."/>
            <person name="Shtratnikova V."/>
            <person name="Makarenko M."/>
            <person name="Klepikova A."/>
            <person name="Omelchenko D."/>
            <person name="Novikova G."/>
            <person name="Obukhova E."/>
            <person name="Bogdanov V."/>
            <person name="Penin A."/>
            <person name="Logacheva M."/>
        </authorList>
    </citation>
    <scope>NUCLEOTIDE SEQUENCE</scope>
    <source>
        <strain evidence="4">Hsosn_3</strain>
        <tissue evidence="4">Leaf</tissue>
    </source>
</reference>
<dbReference type="Proteomes" id="UP001237642">
    <property type="component" value="Unassembled WGS sequence"/>
</dbReference>
<dbReference type="GO" id="GO:0016491">
    <property type="term" value="F:oxidoreductase activity"/>
    <property type="evidence" value="ECO:0007669"/>
    <property type="project" value="UniProtKB-KW"/>
</dbReference>
<accession>A0AAD8IBI8</accession>
<keyword evidence="2" id="KW-0521">NADP</keyword>
<keyword evidence="5" id="KW-1185">Reference proteome</keyword>
<name>A0AAD8IBI8_9APIA</name>
<dbReference type="AlphaFoldDB" id="A0AAD8IBI8"/>
<evidence type="ECO:0000256" key="2">
    <source>
        <dbReference type="ARBA" id="ARBA00022857"/>
    </source>
</evidence>
<reference evidence="4" key="2">
    <citation type="submission" date="2023-05" db="EMBL/GenBank/DDBJ databases">
        <authorList>
            <person name="Schelkunov M.I."/>
        </authorList>
    </citation>
    <scope>NUCLEOTIDE SEQUENCE</scope>
    <source>
        <strain evidence="4">Hsosn_3</strain>
        <tissue evidence="4">Leaf</tissue>
    </source>
</reference>
<organism evidence="4 5">
    <name type="scientific">Heracleum sosnowskyi</name>
    <dbReference type="NCBI Taxonomy" id="360622"/>
    <lineage>
        <taxon>Eukaryota</taxon>
        <taxon>Viridiplantae</taxon>
        <taxon>Streptophyta</taxon>
        <taxon>Embryophyta</taxon>
        <taxon>Tracheophyta</taxon>
        <taxon>Spermatophyta</taxon>
        <taxon>Magnoliopsida</taxon>
        <taxon>eudicotyledons</taxon>
        <taxon>Gunneridae</taxon>
        <taxon>Pentapetalae</taxon>
        <taxon>asterids</taxon>
        <taxon>campanulids</taxon>
        <taxon>Apiales</taxon>
        <taxon>Apiaceae</taxon>
        <taxon>Apioideae</taxon>
        <taxon>apioid superclade</taxon>
        <taxon>Tordylieae</taxon>
        <taxon>Tordyliinae</taxon>
        <taxon>Heracleum</taxon>
    </lineage>
</organism>
<sequence length="160" mass="17319">MAVLASYGIFLIGKQAFHYITRRYSNQEPQIRVPDYATDTPGLNGEDAATDTLGLDGEIVATAGDGLSEGSIQEKGWPIYISAYVVLKAAMNAYTRILAKKYPNFCIYAACPGYVKTYINMNTGKRSLEEGAESVVKLVLLPDGGPSGLFFVEGNISSFE</sequence>
<dbReference type="EMBL" id="JAUIZM010000006">
    <property type="protein sequence ID" value="KAK1380965.1"/>
    <property type="molecule type" value="Genomic_DNA"/>
</dbReference>
<protein>
    <submittedName>
        <fullName evidence="4">(+)-neomenthol dehydrogenase</fullName>
    </submittedName>
</protein>